<protein>
    <recommendedName>
        <fullName evidence="4">Fumarylacetoacetase-like C-terminal domain-containing protein</fullName>
    </recommendedName>
</protein>
<dbReference type="InterPro" id="IPR036663">
    <property type="entry name" value="Fumarylacetoacetase_C_sf"/>
</dbReference>
<dbReference type="InterPro" id="IPR051121">
    <property type="entry name" value="FAH"/>
</dbReference>
<dbReference type="Proteomes" id="UP000719412">
    <property type="component" value="Unassembled WGS sequence"/>
</dbReference>
<dbReference type="GO" id="GO:0003824">
    <property type="term" value="F:catalytic activity"/>
    <property type="evidence" value="ECO:0007669"/>
    <property type="project" value="InterPro"/>
</dbReference>
<dbReference type="GO" id="GO:0046872">
    <property type="term" value="F:metal ion binding"/>
    <property type="evidence" value="ECO:0007669"/>
    <property type="project" value="UniProtKB-KW"/>
</dbReference>
<evidence type="ECO:0000259" key="4">
    <source>
        <dbReference type="Pfam" id="PF01557"/>
    </source>
</evidence>
<keyword evidence="2" id="KW-0479">Metal-binding</keyword>
<evidence type="ECO:0000313" key="5">
    <source>
        <dbReference type="EMBL" id="KAH0814563.1"/>
    </source>
</evidence>
<proteinExistence type="inferred from homology"/>
<dbReference type="GO" id="GO:0044281">
    <property type="term" value="P:small molecule metabolic process"/>
    <property type="evidence" value="ECO:0007669"/>
    <property type="project" value="UniProtKB-ARBA"/>
</dbReference>
<dbReference type="PANTHER" id="PTHR42796:SF4">
    <property type="entry name" value="FUMARYLACETOACETATE HYDROLASE DOMAIN-CONTAINING PROTEIN 2A"/>
    <property type="match status" value="1"/>
</dbReference>
<name>A0A8J6HJ65_TENMO</name>
<comment type="similarity">
    <text evidence="1">Belongs to the FAH family.</text>
</comment>
<feature type="compositionally biased region" description="Basic and acidic residues" evidence="3">
    <location>
        <begin position="590"/>
        <end position="599"/>
    </location>
</feature>
<dbReference type="Pfam" id="PF01557">
    <property type="entry name" value="FAA_hydrolase"/>
    <property type="match status" value="1"/>
</dbReference>
<organism evidence="5 6">
    <name type="scientific">Tenebrio molitor</name>
    <name type="common">Yellow mealworm beetle</name>
    <dbReference type="NCBI Taxonomy" id="7067"/>
    <lineage>
        <taxon>Eukaryota</taxon>
        <taxon>Metazoa</taxon>
        <taxon>Ecdysozoa</taxon>
        <taxon>Arthropoda</taxon>
        <taxon>Hexapoda</taxon>
        <taxon>Insecta</taxon>
        <taxon>Pterygota</taxon>
        <taxon>Neoptera</taxon>
        <taxon>Endopterygota</taxon>
        <taxon>Coleoptera</taxon>
        <taxon>Polyphaga</taxon>
        <taxon>Cucujiformia</taxon>
        <taxon>Tenebrionidae</taxon>
        <taxon>Tenebrio</taxon>
    </lineage>
</organism>
<feature type="region of interest" description="Disordered" evidence="3">
    <location>
        <begin position="590"/>
        <end position="660"/>
    </location>
</feature>
<evidence type="ECO:0000256" key="3">
    <source>
        <dbReference type="SAM" id="MobiDB-lite"/>
    </source>
</evidence>
<keyword evidence="6" id="KW-1185">Reference proteome</keyword>
<dbReference type="AlphaFoldDB" id="A0A8J6HJ65"/>
<feature type="domain" description="Fumarylacetoacetase-like C-terminal" evidence="4">
    <location>
        <begin position="124"/>
        <end position="257"/>
    </location>
</feature>
<evidence type="ECO:0000256" key="2">
    <source>
        <dbReference type="ARBA" id="ARBA00022723"/>
    </source>
</evidence>
<gene>
    <name evidence="5" type="ORF">GEV33_008227</name>
</gene>
<comment type="caution">
    <text evidence="5">The sequence shown here is derived from an EMBL/GenBank/DDBJ whole genome shotgun (WGS) entry which is preliminary data.</text>
</comment>
<evidence type="ECO:0000256" key="1">
    <source>
        <dbReference type="ARBA" id="ARBA00010211"/>
    </source>
</evidence>
<dbReference type="InterPro" id="IPR011234">
    <property type="entry name" value="Fumarylacetoacetase-like_C"/>
</dbReference>
<dbReference type="Gene3D" id="3.90.850.10">
    <property type="entry name" value="Fumarylacetoacetase-like, C-terminal domain"/>
    <property type="match status" value="1"/>
</dbReference>
<sequence>MHLVQYAAKESETLRMVGIVRNDVIIECISGTLVELQSQQSKQFRKCCHRHASSSIRSERNQHALPRVGILKDDVVTECTSGTLVDLLNRENGFETLISSAKNSTKTHPLSSVKLPPPITYPDKVLCIGMNYQEHCDELKIPHPVHPIVFNKFASTPSITSPNRLSALDWEVELVTVVGKRAKQVWVEEAYDYVLGYSVGQDLTARDWVTGEKLWTLCPLGPCVVPKDAIADLHSLQLKKQNGVTSRMVHRIDKLITLLYGYAVGDQPPPGFAGVVRIGPPALVGHVGQALHELGGAQARAGFGVLVPWTQLSKVPVVAFNVSTLAERMVWSHTSRKFVTCGPVFVTPDSSILCGRCVRFAKKSYRNFPFEALASIYRYPCFYWPKHCNKQLAWNEALEHERKCLFQSSCNVFCSRPGTFFKSDRKFVQNPEFNLEHVPDELLDSLKCVACESYISHKPVFLVVDGKSICHRCSHSNGVPKGAIRNLAYETIASTIIFPCIYRYRGCTIRQKFGREMWGHESQCPYGQVAQRLSKKPSKGVKEGKERGVIETHSGHIWGTITPHSALFAPPKTKNNDGQIVTQELTEVMKKKQDDKGFDDSQSMDSVMSRASTFDSSMGDNLSRTTGDNTSRDNISRSTVDNISRDNISRSSSTVPGYDPRYYNNAPPMEDYRASQQGYPGPSNFKIPRPYEEATQYSPYPEEVHPVPTPTGYNKISFNGYYQENLTRYARPSQLDQFPPLFHFPPVYQDGNSPLNHSNSFNFTPTHSQGGPKRTESLRVGNQDIIDEIKSRNLRKQNSVTTQKEANPYGECNNLQDIVQKHEEVFKK</sequence>
<evidence type="ECO:0000313" key="6">
    <source>
        <dbReference type="Proteomes" id="UP000719412"/>
    </source>
</evidence>
<reference evidence="5" key="2">
    <citation type="submission" date="2021-08" db="EMBL/GenBank/DDBJ databases">
        <authorList>
            <person name="Eriksson T."/>
        </authorList>
    </citation>
    <scope>NUCLEOTIDE SEQUENCE</scope>
    <source>
        <strain evidence="5">Stoneville</strain>
        <tissue evidence="5">Whole head</tissue>
    </source>
</reference>
<dbReference type="SUPFAM" id="SSF56529">
    <property type="entry name" value="FAH"/>
    <property type="match status" value="1"/>
</dbReference>
<dbReference type="PANTHER" id="PTHR42796">
    <property type="entry name" value="FUMARYLACETOACETATE HYDROLASE DOMAIN-CONTAINING PROTEIN 2A-RELATED"/>
    <property type="match status" value="1"/>
</dbReference>
<reference evidence="5" key="1">
    <citation type="journal article" date="2020" name="J Insects Food Feed">
        <title>The yellow mealworm (Tenebrio molitor) genome: a resource for the emerging insects as food and feed industry.</title>
        <authorList>
            <person name="Eriksson T."/>
            <person name="Andere A."/>
            <person name="Kelstrup H."/>
            <person name="Emery V."/>
            <person name="Picard C."/>
        </authorList>
    </citation>
    <scope>NUCLEOTIDE SEQUENCE</scope>
    <source>
        <strain evidence="5">Stoneville</strain>
        <tissue evidence="5">Whole head</tissue>
    </source>
</reference>
<dbReference type="EMBL" id="JABDTM020024167">
    <property type="protein sequence ID" value="KAH0814563.1"/>
    <property type="molecule type" value="Genomic_DNA"/>
</dbReference>
<accession>A0A8J6HJ65</accession>
<feature type="compositionally biased region" description="Polar residues" evidence="3">
    <location>
        <begin position="600"/>
        <end position="629"/>
    </location>
</feature>